<protein>
    <submittedName>
        <fullName evidence="2">Uncharacterized protein</fullName>
    </submittedName>
</protein>
<evidence type="ECO:0000313" key="2">
    <source>
        <dbReference type="EMBL" id="GFO16773.1"/>
    </source>
</evidence>
<dbReference type="EMBL" id="BLXT01004716">
    <property type="protein sequence ID" value="GFO16773.1"/>
    <property type="molecule type" value="Genomic_DNA"/>
</dbReference>
<evidence type="ECO:0000313" key="3">
    <source>
        <dbReference type="Proteomes" id="UP000735302"/>
    </source>
</evidence>
<gene>
    <name evidence="2" type="ORF">PoB_004327800</name>
</gene>
<dbReference type="Proteomes" id="UP000735302">
    <property type="component" value="Unassembled WGS sequence"/>
</dbReference>
<comment type="caution">
    <text evidence="2">The sequence shown here is derived from an EMBL/GenBank/DDBJ whole genome shotgun (WGS) entry which is preliminary data.</text>
</comment>
<reference evidence="2 3" key="1">
    <citation type="journal article" date="2021" name="Elife">
        <title>Chloroplast acquisition without the gene transfer in kleptoplastic sea slugs, Plakobranchus ocellatus.</title>
        <authorList>
            <person name="Maeda T."/>
            <person name="Takahashi S."/>
            <person name="Yoshida T."/>
            <person name="Shimamura S."/>
            <person name="Takaki Y."/>
            <person name="Nagai Y."/>
            <person name="Toyoda A."/>
            <person name="Suzuki Y."/>
            <person name="Arimoto A."/>
            <person name="Ishii H."/>
            <person name="Satoh N."/>
            <person name="Nishiyama T."/>
            <person name="Hasebe M."/>
            <person name="Maruyama T."/>
            <person name="Minagawa J."/>
            <person name="Obokata J."/>
            <person name="Shigenobu S."/>
        </authorList>
    </citation>
    <scope>NUCLEOTIDE SEQUENCE [LARGE SCALE GENOMIC DNA]</scope>
</reference>
<sequence length="84" mass="9497">MRKKSMQSIREITSSKQVQSRIFPVLIGSFFFEDSRISHVLFFRVKAVILPEALDLSGSGFPTNYLGSKTRNNQSNNNEKGTVD</sequence>
<organism evidence="2 3">
    <name type="scientific">Plakobranchus ocellatus</name>
    <dbReference type="NCBI Taxonomy" id="259542"/>
    <lineage>
        <taxon>Eukaryota</taxon>
        <taxon>Metazoa</taxon>
        <taxon>Spiralia</taxon>
        <taxon>Lophotrochozoa</taxon>
        <taxon>Mollusca</taxon>
        <taxon>Gastropoda</taxon>
        <taxon>Heterobranchia</taxon>
        <taxon>Euthyneura</taxon>
        <taxon>Panpulmonata</taxon>
        <taxon>Sacoglossa</taxon>
        <taxon>Placobranchoidea</taxon>
        <taxon>Plakobranchidae</taxon>
        <taxon>Plakobranchus</taxon>
    </lineage>
</organism>
<dbReference type="AlphaFoldDB" id="A0AAV4BC80"/>
<evidence type="ECO:0000256" key="1">
    <source>
        <dbReference type="SAM" id="MobiDB-lite"/>
    </source>
</evidence>
<feature type="compositionally biased region" description="Polar residues" evidence="1">
    <location>
        <begin position="60"/>
        <end position="84"/>
    </location>
</feature>
<name>A0AAV4BC80_9GAST</name>
<keyword evidence="3" id="KW-1185">Reference proteome</keyword>
<feature type="region of interest" description="Disordered" evidence="1">
    <location>
        <begin position="55"/>
        <end position="84"/>
    </location>
</feature>
<accession>A0AAV4BC80</accession>
<proteinExistence type="predicted"/>